<dbReference type="InterPro" id="IPR044631">
    <property type="entry name" value="ETO1-like"/>
</dbReference>
<dbReference type="Gene3D" id="3.30.710.10">
    <property type="entry name" value="Potassium Channel Kv1.1, Chain A"/>
    <property type="match status" value="1"/>
</dbReference>
<dbReference type="Proteomes" id="UP000657918">
    <property type="component" value="Chromosome 16"/>
</dbReference>
<accession>A0A835MQF9</accession>
<dbReference type="PANTHER" id="PTHR44203">
    <property type="entry name" value="ETO1-RELATED"/>
    <property type="match status" value="1"/>
</dbReference>
<sequence length="941" mass="106827">MHGFKLFDRFKSTQVHALSPQDNNSGSRGKLSKSKFTNSGSGAQALLPHGLPTTELLEPPIDSYLKPIDYVESLAEIHRRLNTCSQTDKSLLCIEQYSILRGLGDPKLLRRCLCAARQYAIDVHSKAVLSAWLRFERREDEFIGVSSKDCSGYILECPMAALVSGYDLNSIYDRCQCGQDGLEAFSNQILVGNESLSLEGGGDVSFCIGDESVHCVRFKIASLSGPFKAMLYGSFLESRRDKIDLSKTGISVEGMRAVEVYSRTTRVDLFCPSIVLELLSFANRFCCDELKCVCDSHLASLVCGIEDALILINHALEERANLLVASCLQVFLRELPNSLYNHKVRRVFCIPEARERLSMLGHASFILYYFLSQVAMEEKMDLSTTVMLLEGLEEFATEKWQKAFALHQLGCVMLERKEYKGAQFYFEAAVDAGHVYSLAGVARTKYKQGQQYSAFRLMNSLIFEYKPVGWMYQERSLYGVGREKIMDLNTATELDPTLSFPYKFRAVMKVEEKHIREAIHEIDKIIGFKLSPDCLELRACFFIALEDYESALRDIRALLTLKPKYMMFHGKVNGDHLVELLSHRVQQWSLADCWMQLYERWSCVDDIGSLAVIHQMLVNDPANSLLWFRQSLLLLRLNCQKAAMRCLRLARNHSSSVHERLVYEGWLLYDSGHREEALSRAEKSISIQRSFEAFFLKAYTLADTNLDPESSSTVVQLLEEALRCPSDGLRKGQVSNDYTSMFLICPHLCSMYLFDMSVGNLQALNNLGSIYVDCGKLDQAADCYMNALNIKHTRAHQGLARVYHIKNQRKAAFDEMTKLIEKAHCSASAYEKRSEYCDREKAKDDLNMATLLDPLRTYPYRYRAAVLMDDQKEAEALEELTKAIAFKPELQMLHLRAAFHESMGDKTSALLDCEAALCLDPNHSDTLDLYTRTQDQATRSI</sequence>
<dbReference type="GO" id="GO:0010105">
    <property type="term" value="P:negative regulation of ethylene-activated signaling pathway"/>
    <property type="evidence" value="ECO:0007669"/>
    <property type="project" value="InterPro"/>
</dbReference>
<keyword evidence="6" id="KW-1185">Reference proteome</keyword>
<evidence type="ECO:0000313" key="6">
    <source>
        <dbReference type="Proteomes" id="UP000657918"/>
    </source>
</evidence>
<dbReference type="AlphaFoldDB" id="A0A835MQF9"/>
<comment type="caution">
    <text evidence="5">The sequence shown here is derived from an EMBL/GenBank/DDBJ whole genome shotgun (WGS) entry which is preliminary data.</text>
</comment>
<dbReference type="InterPro" id="IPR011990">
    <property type="entry name" value="TPR-like_helical_dom_sf"/>
</dbReference>
<dbReference type="Pfam" id="PF13181">
    <property type="entry name" value="TPR_8"/>
    <property type="match status" value="1"/>
</dbReference>
<gene>
    <name evidence="5" type="ORF">SADUNF_Sadunf16G0164500</name>
</gene>
<organism evidence="5 6">
    <name type="scientific">Salix dunnii</name>
    <dbReference type="NCBI Taxonomy" id="1413687"/>
    <lineage>
        <taxon>Eukaryota</taxon>
        <taxon>Viridiplantae</taxon>
        <taxon>Streptophyta</taxon>
        <taxon>Embryophyta</taxon>
        <taxon>Tracheophyta</taxon>
        <taxon>Spermatophyta</taxon>
        <taxon>Magnoliopsida</taxon>
        <taxon>eudicotyledons</taxon>
        <taxon>Gunneridae</taxon>
        <taxon>Pentapetalae</taxon>
        <taxon>rosids</taxon>
        <taxon>fabids</taxon>
        <taxon>Malpighiales</taxon>
        <taxon>Salicaceae</taxon>
        <taxon>Saliceae</taxon>
        <taxon>Salix</taxon>
    </lineage>
</organism>
<comment type="pathway">
    <text evidence="1">Protein modification; protein ubiquitination.</text>
</comment>
<dbReference type="PROSITE" id="PS50005">
    <property type="entry name" value="TPR"/>
    <property type="match status" value="1"/>
</dbReference>
<evidence type="ECO:0000256" key="2">
    <source>
        <dbReference type="PROSITE-ProRule" id="PRU00339"/>
    </source>
</evidence>
<dbReference type="SUPFAM" id="SSF48452">
    <property type="entry name" value="TPR-like"/>
    <property type="match status" value="2"/>
</dbReference>
<dbReference type="InterPro" id="IPR019734">
    <property type="entry name" value="TPR_rpt"/>
</dbReference>
<feature type="repeat" description="TPR" evidence="2">
    <location>
        <begin position="761"/>
        <end position="794"/>
    </location>
</feature>
<protein>
    <recommendedName>
        <fullName evidence="4">BTB domain-containing protein</fullName>
    </recommendedName>
</protein>
<dbReference type="InterPro" id="IPR000210">
    <property type="entry name" value="BTB/POZ_dom"/>
</dbReference>
<dbReference type="SUPFAM" id="SSF54695">
    <property type="entry name" value="POZ domain"/>
    <property type="match status" value="1"/>
</dbReference>
<dbReference type="EMBL" id="JADGMS010000016">
    <property type="protein sequence ID" value="KAF9665828.1"/>
    <property type="molecule type" value="Genomic_DNA"/>
</dbReference>
<feature type="domain" description="BTB" evidence="4">
    <location>
        <begin position="202"/>
        <end position="302"/>
    </location>
</feature>
<name>A0A835MQF9_9ROSI</name>
<dbReference type="SMART" id="SM00028">
    <property type="entry name" value="TPR"/>
    <property type="match status" value="6"/>
</dbReference>
<evidence type="ECO:0000256" key="3">
    <source>
        <dbReference type="SAM" id="MobiDB-lite"/>
    </source>
</evidence>
<proteinExistence type="predicted"/>
<feature type="region of interest" description="Disordered" evidence="3">
    <location>
        <begin position="17"/>
        <end position="36"/>
    </location>
</feature>
<reference evidence="5 6" key="1">
    <citation type="submission" date="2020-10" db="EMBL/GenBank/DDBJ databases">
        <title>Plant Genome Project.</title>
        <authorList>
            <person name="Zhang R.-G."/>
        </authorList>
    </citation>
    <scope>NUCLEOTIDE SEQUENCE [LARGE SCALE GENOMIC DNA]</scope>
    <source>
        <strain evidence="5">FAFU-HL-1</strain>
        <tissue evidence="5">Leaf</tissue>
    </source>
</reference>
<dbReference type="InterPro" id="IPR011333">
    <property type="entry name" value="SKP1/BTB/POZ_sf"/>
</dbReference>
<keyword evidence="2" id="KW-0802">TPR repeat</keyword>
<dbReference type="PANTHER" id="PTHR44203:SF3">
    <property type="entry name" value="ETO1-LIKE PROTEIN 2"/>
    <property type="match status" value="1"/>
</dbReference>
<evidence type="ECO:0000256" key="1">
    <source>
        <dbReference type="ARBA" id="ARBA00004906"/>
    </source>
</evidence>
<dbReference type="Gene3D" id="1.25.40.10">
    <property type="entry name" value="Tetratricopeptide repeat domain"/>
    <property type="match status" value="3"/>
</dbReference>
<dbReference type="SMART" id="SM00225">
    <property type="entry name" value="BTB"/>
    <property type="match status" value="1"/>
</dbReference>
<feature type="compositionally biased region" description="Polar residues" evidence="3">
    <location>
        <begin position="17"/>
        <end position="27"/>
    </location>
</feature>
<dbReference type="OrthoDB" id="9997739at2759"/>
<evidence type="ECO:0000259" key="4">
    <source>
        <dbReference type="SMART" id="SM00225"/>
    </source>
</evidence>
<evidence type="ECO:0000313" key="5">
    <source>
        <dbReference type="EMBL" id="KAF9665828.1"/>
    </source>
</evidence>